<evidence type="ECO:0000256" key="5">
    <source>
        <dbReference type="ARBA" id="ARBA00010195"/>
    </source>
</evidence>
<evidence type="ECO:0000256" key="12">
    <source>
        <dbReference type="ARBA" id="ARBA00022968"/>
    </source>
</evidence>
<evidence type="ECO:0000256" key="13">
    <source>
        <dbReference type="ARBA" id="ARBA00022989"/>
    </source>
</evidence>
<evidence type="ECO:0000256" key="20">
    <source>
        <dbReference type="SAM" id="Phobius"/>
    </source>
</evidence>
<dbReference type="Proteomes" id="UP000281549">
    <property type="component" value="Unassembled WGS sequence"/>
</dbReference>
<keyword evidence="15 20" id="KW-0472">Membrane</keyword>
<keyword evidence="10" id="KW-0479">Metal-binding</keyword>
<feature type="transmembrane region" description="Helical" evidence="20">
    <location>
        <begin position="14"/>
        <end position="37"/>
    </location>
</feature>
<dbReference type="GO" id="GO:0000139">
    <property type="term" value="C:Golgi membrane"/>
    <property type="evidence" value="ECO:0007669"/>
    <property type="project" value="UniProtKB-SubCell"/>
</dbReference>
<evidence type="ECO:0000256" key="15">
    <source>
        <dbReference type="ARBA" id="ARBA00023136"/>
    </source>
</evidence>
<gene>
    <name evidence="21" type="ORF">ROZALSC1DRAFT_20659</name>
</gene>
<protein>
    <recommendedName>
        <fullName evidence="6">protein xylosyltransferase</fullName>
        <ecNumber evidence="6">2.4.2.26</ecNumber>
    </recommendedName>
    <alternativeName>
        <fullName evidence="18">Peptide O-xylosyltransferase</fullName>
    </alternativeName>
</protein>
<evidence type="ECO:0000256" key="8">
    <source>
        <dbReference type="ARBA" id="ARBA00022679"/>
    </source>
</evidence>
<keyword evidence="16" id="KW-1015">Disulfide bond</keyword>
<dbReference type="UniPathway" id="UPA00756"/>
<dbReference type="InterPro" id="IPR043538">
    <property type="entry name" value="XYLT"/>
</dbReference>
<evidence type="ECO:0000256" key="1">
    <source>
        <dbReference type="ARBA" id="ARBA00004323"/>
    </source>
</evidence>
<keyword evidence="13 20" id="KW-1133">Transmembrane helix</keyword>
<dbReference type="GO" id="GO:0050650">
    <property type="term" value="P:chondroitin sulfate proteoglycan biosynthetic process"/>
    <property type="evidence" value="ECO:0007669"/>
    <property type="project" value="TreeGrafter"/>
</dbReference>
<keyword evidence="8" id="KW-0808">Transferase</keyword>
<evidence type="ECO:0000256" key="16">
    <source>
        <dbReference type="ARBA" id="ARBA00023157"/>
    </source>
</evidence>
<evidence type="ECO:0000256" key="17">
    <source>
        <dbReference type="ARBA" id="ARBA00023180"/>
    </source>
</evidence>
<dbReference type="GO" id="GO:0015012">
    <property type="term" value="P:heparan sulfate proteoglycan biosynthetic process"/>
    <property type="evidence" value="ECO:0007669"/>
    <property type="project" value="UniProtKB-UniPathway"/>
</dbReference>
<dbReference type="GO" id="GO:0046872">
    <property type="term" value="F:metal ion binding"/>
    <property type="evidence" value="ECO:0007669"/>
    <property type="project" value="UniProtKB-KW"/>
</dbReference>
<evidence type="ECO:0000313" key="22">
    <source>
        <dbReference type="Proteomes" id="UP000281549"/>
    </source>
</evidence>
<reference evidence="22" key="1">
    <citation type="journal article" date="2018" name="Nat. Microbiol.">
        <title>Leveraging single-cell genomics to expand the fungal tree of life.</title>
        <authorList>
            <person name="Ahrendt S.R."/>
            <person name="Quandt C.A."/>
            <person name="Ciobanu D."/>
            <person name="Clum A."/>
            <person name="Salamov A."/>
            <person name="Andreopoulos B."/>
            <person name="Cheng J.F."/>
            <person name="Woyke T."/>
            <person name="Pelin A."/>
            <person name="Henrissat B."/>
            <person name="Reynolds N.K."/>
            <person name="Benny G.L."/>
            <person name="Smith M.E."/>
            <person name="James T.Y."/>
            <person name="Grigoriev I.V."/>
        </authorList>
    </citation>
    <scope>NUCLEOTIDE SEQUENCE [LARGE SCALE GENOMIC DNA]</scope>
    <source>
        <strain evidence="22">CSF55</strain>
    </source>
</reference>
<proteinExistence type="inferred from homology"/>
<evidence type="ECO:0000313" key="21">
    <source>
        <dbReference type="EMBL" id="RKP21275.1"/>
    </source>
</evidence>
<comment type="catalytic activity">
    <reaction evidence="19">
        <text>UDP-alpha-D-xylose + L-seryl-[protein] = 3-O-(beta-D-xylosyl)-L-seryl-[protein] + UDP + H(+)</text>
        <dbReference type="Rhea" id="RHEA:50192"/>
        <dbReference type="Rhea" id="RHEA-COMP:9863"/>
        <dbReference type="Rhea" id="RHEA-COMP:12567"/>
        <dbReference type="ChEBI" id="CHEBI:15378"/>
        <dbReference type="ChEBI" id="CHEBI:29999"/>
        <dbReference type="ChEBI" id="CHEBI:57632"/>
        <dbReference type="ChEBI" id="CHEBI:58223"/>
        <dbReference type="ChEBI" id="CHEBI:132085"/>
        <dbReference type="EC" id="2.4.2.26"/>
    </reaction>
</comment>
<keyword evidence="17" id="KW-0325">Glycoprotein</keyword>
<evidence type="ECO:0000256" key="14">
    <source>
        <dbReference type="ARBA" id="ARBA00023034"/>
    </source>
</evidence>
<dbReference type="InterPro" id="IPR003406">
    <property type="entry name" value="Glyco_trans_14"/>
</dbReference>
<dbReference type="UniPathway" id="UPA00755"/>
<keyword evidence="12" id="KW-0735">Signal-anchor</keyword>
<evidence type="ECO:0000256" key="19">
    <source>
        <dbReference type="ARBA" id="ARBA00047847"/>
    </source>
</evidence>
<evidence type="ECO:0000256" key="4">
    <source>
        <dbReference type="ARBA" id="ARBA00005093"/>
    </source>
</evidence>
<dbReference type="GO" id="GO:0005789">
    <property type="term" value="C:endoplasmic reticulum membrane"/>
    <property type="evidence" value="ECO:0007669"/>
    <property type="project" value="UniProtKB-SubCell"/>
</dbReference>
<dbReference type="PANTHER" id="PTHR46025">
    <property type="entry name" value="XYLOSYLTRANSFERASE OXT"/>
    <property type="match status" value="1"/>
</dbReference>
<accession>A0A4P9YNT5</accession>
<comment type="subcellular location">
    <subcellularLocation>
        <location evidence="2">Endoplasmic reticulum membrane</location>
        <topology evidence="2">Single-pass type II membrane protein</topology>
    </subcellularLocation>
    <subcellularLocation>
        <location evidence="1">Golgi apparatus membrane</location>
        <topology evidence="1">Single-pass type II membrane protein</topology>
    </subcellularLocation>
</comment>
<name>A0A4P9YNT5_ROZAC</name>
<dbReference type="EC" id="2.4.2.26" evidence="6"/>
<comment type="pathway">
    <text evidence="4">Glycan metabolism; heparan sulfate biosynthesis.</text>
</comment>
<keyword evidence="9 20" id="KW-0812">Transmembrane</keyword>
<keyword evidence="7" id="KW-0328">Glycosyltransferase</keyword>
<dbReference type="EMBL" id="ML004971">
    <property type="protein sequence ID" value="RKP21275.1"/>
    <property type="molecule type" value="Genomic_DNA"/>
</dbReference>
<comment type="similarity">
    <text evidence="5">Belongs to the glycosyltransferase 14 family. XylT subfamily.</text>
</comment>
<evidence type="ECO:0000256" key="6">
    <source>
        <dbReference type="ARBA" id="ARBA00011972"/>
    </source>
</evidence>
<organism evidence="21 22">
    <name type="scientific">Rozella allomycis (strain CSF55)</name>
    <dbReference type="NCBI Taxonomy" id="988480"/>
    <lineage>
        <taxon>Eukaryota</taxon>
        <taxon>Fungi</taxon>
        <taxon>Fungi incertae sedis</taxon>
        <taxon>Cryptomycota</taxon>
        <taxon>Cryptomycota incertae sedis</taxon>
        <taxon>Rozella</taxon>
    </lineage>
</organism>
<evidence type="ECO:0000256" key="10">
    <source>
        <dbReference type="ARBA" id="ARBA00022723"/>
    </source>
</evidence>
<keyword evidence="14" id="KW-0333">Golgi apparatus</keyword>
<evidence type="ECO:0000256" key="9">
    <source>
        <dbReference type="ARBA" id="ARBA00022692"/>
    </source>
</evidence>
<dbReference type="PANTHER" id="PTHR46025:SF3">
    <property type="entry name" value="XYLOSYLTRANSFERASE OXT"/>
    <property type="match status" value="1"/>
</dbReference>
<keyword evidence="11" id="KW-0256">Endoplasmic reticulum</keyword>
<evidence type="ECO:0000256" key="2">
    <source>
        <dbReference type="ARBA" id="ARBA00004648"/>
    </source>
</evidence>
<evidence type="ECO:0000256" key="11">
    <source>
        <dbReference type="ARBA" id="ARBA00022824"/>
    </source>
</evidence>
<dbReference type="Pfam" id="PF02485">
    <property type="entry name" value="Branch"/>
    <property type="match status" value="1"/>
</dbReference>
<evidence type="ECO:0000256" key="18">
    <source>
        <dbReference type="ARBA" id="ARBA00042865"/>
    </source>
</evidence>
<evidence type="ECO:0000256" key="3">
    <source>
        <dbReference type="ARBA" id="ARBA00004840"/>
    </source>
</evidence>
<dbReference type="AlphaFoldDB" id="A0A4P9YNT5"/>
<evidence type="ECO:0000256" key="7">
    <source>
        <dbReference type="ARBA" id="ARBA00022676"/>
    </source>
</evidence>
<comment type="pathway">
    <text evidence="3">Glycan metabolism; chondroitin sulfate biosynthesis.</text>
</comment>
<sequence>MIVTLTPLMKIKTFLWHIFTDPFFATFCASILGYSIFHIAAFTRPITEANFPEKNLFQPNFINPDHSIQSIAYLLMAHDRKSMKGLLRIVNSLYHPKHFFFFHIDAKVELDEFNDFKNTILSNYGNSNVIFDVQRVDVKWGSFEIVQAEINLLESAVNLNKKMHFTEKWTRAHFLCGYTIPLHSREYIDMKFANFPAESNIVFDFQGNFSVCEKTPFDPCNRTPARCLDRLCTQMHMTPNNGVIYKGQQWVSLSQSFAEFLFGEGRAYFEGWISFFKSYCTFAPDELFFQTLLMNSRYRETAALSYNRKISGYKTLPLLYVRWNDCKSFKSARSQAGESPCDLGIDDIDSIDFNFLFARKVAVDDDDRLYRFINERIIKIETTRSKNPAEYV</sequence>
<dbReference type="GO" id="GO:0030158">
    <property type="term" value="F:protein xylosyltransferase activity"/>
    <property type="evidence" value="ECO:0007669"/>
    <property type="project" value="UniProtKB-EC"/>
</dbReference>